<dbReference type="PROSITE" id="PS51375">
    <property type="entry name" value="PPR"/>
    <property type="match status" value="1"/>
</dbReference>
<keyword evidence="1" id="KW-0677">Repeat</keyword>
<feature type="repeat" description="PPR" evidence="2">
    <location>
        <begin position="163"/>
        <end position="197"/>
    </location>
</feature>
<dbReference type="InterPro" id="IPR011990">
    <property type="entry name" value="TPR-like_helical_dom_sf"/>
</dbReference>
<evidence type="ECO:0000313" key="4">
    <source>
        <dbReference type="Proteomes" id="UP000288805"/>
    </source>
</evidence>
<proteinExistence type="predicted"/>
<protein>
    <submittedName>
        <fullName evidence="3">Pentatricopeptide repeat-containing protein, chloroplastic</fullName>
    </submittedName>
</protein>
<dbReference type="NCBIfam" id="TIGR00756">
    <property type="entry name" value="PPR"/>
    <property type="match status" value="1"/>
</dbReference>
<dbReference type="InterPro" id="IPR002885">
    <property type="entry name" value="PPR_rpt"/>
</dbReference>
<organism evidence="3 4">
    <name type="scientific">Vitis vinifera</name>
    <name type="common">Grape</name>
    <dbReference type="NCBI Taxonomy" id="29760"/>
    <lineage>
        <taxon>Eukaryota</taxon>
        <taxon>Viridiplantae</taxon>
        <taxon>Streptophyta</taxon>
        <taxon>Embryophyta</taxon>
        <taxon>Tracheophyta</taxon>
        <taxon>Spermatophyta</taxon>
        <taxon>Magnoliopsida</taxon>
        <taxon>eudicotyledons</taxon>
        <taxon>Gunneridae</taxon>
        <taxon>Pentapetalae</taxon>
        <taxon>rosids</taxon>
        <taxon>Vitales</taxon>
        <taxon>Vitaceae</taxon>
        <taxon>Viteae</taxon>
        <taxon>Vitis</taxon>
    </lineage>
</organism>
<name>A0A438BNH7_VITVI</name>
<gene>
    <name evidence="3" type="primary">PCMP-E95_1</name>
    <name evidence="3" type="ORF">CK203_107260</name>
</gene>
<dbReference type="AlphaFoldDB" id="A0A438BNH7"/>
<dbReference type="PANTHER" id="PTHR47926:SF452">
    <property type="entry name" value="PENTATRICOPEPTIDE REPEAT-CONTAINING PROTEIN"/>
    <property type="match status" value="1"/>
</dbReference>
<dbReference type="FunFam" id="1.25.40.10:FF:000144">
    <property type="entry name" value="Pentatricopeptide repeat-containing protein, mitochondrial"/>
    <property type="match status" value="1"/>
</dbReference>
<evidence type="ECO:0000313" key="3">
    <source>
        <dbReference type="EMBL" id="RVW12430.1"/>
    </source>
</evidence>
<dbReference type="PANTHER" id="PTHR47926">
    <property type="entry name" value="PENTATRICOPEPTIDE REPEAT-CONTAINING PROTEIN"/>
    <property type="match status" value="1"/>
</dbReference>
<sequence>MQGRLESVRGGASLAGGWRDFVEGFSFWEVLELQGDTYSWSASLFPFLPMGAKSYRGYIFSGEWVVCCRMRAYSVREEAKGLRVFKHMTEETNVRSNDFTFTSALAAYARLVSMSHGEQIHAHLMRMRLYQDLGFDNALVNMYAKCGCIGYAYDIFSKMVHHNLVSWNTIIAGFGSHGLGERAIELFEQMSAIGIRPDSITFIGLLTACNHAIAKPKPIPSPSLVRNLTW</sequence>
<dbReference type="GO" id="GO:0009451">
    <property type="term" value="P:RNA modification"/>
    <property type="evidence" value="ECO:0007669"/>
    <property type="project" value="InterPro"/>
</dbReference>
<reference evidence="3 4" key="1">
    <citation type="journal article" date="2018" name="PLoS Genet.">
        <title>Population sequencing reveals clonal diversity and ancestral inbreeding in the grapevine cultivar Chardonnay.</title>
        <authorList>
            <person name="Roach M.J."/>
            <person name="Johnson D.L."/>
            <person name="Bohlmann J."/>
            <person name="van Vuuren H.J."/>
            <person name="Jones S.J."/>
            <person name="Pretorius I.S."/>
            <person name="Schmidt S.A."/>
            <person name="Borneman A.R."/>
        </authorList>
    </citation>
    <scope>NUCLEOTIDE SEQUENCE [LARGE SCALE GENOMIC DNA]</scope>
    <source>
        <strain evidence="4">cv. Chardonnay</strain>
        <tissue evidence="3">Leaf</tissue>
    </source>
</reference>
<accession>A0A438BNH7</accession>
<dbReference type="Pfam" id="PF13041">
    <property type="entry name" value="PPR_2"/>
    <property type="match status" value="1"/>
</dbReference>
<dbReference type="Gene3D" id="1.25.40.10">
    <property type="entry name" value="Tetratricopeptide repeat domain"/>
    <property type="match status" value="1"/>
</dbReference>
<evidence type="ECO:0000256" key="2">
    <source>
        <dbReference type="PROSITE-ProRule" id="PRU00708"/>
    </source>
</evidence>
<dbReference type="GO" id="GO:0003723">
    <property type="term" value="F:RNA binding"/>
    <property type="evidence" value="ECO:0007669"/>
    <property type="project" value="InterPro"/>
</dbReference>
<evidence type="ECO:0000256" key="1">
    <source>
        <dbReference type="ARBA" id="ARBA00022737"/>
    </source>
</evidence>
<comment type="caution">
    <text evidence="3">The sequence shown here is derived from an EMBL/GenBank/DDBJ whole genome shotgun (WGS) entry which is preliminary data.</text>
</comment>
<dbReference type="InterPro" id="IPR046960">
    <property type="entry name" value="PPR_At4g14850-like_plant"/>
</dbReference>
<dbReference type="Proteomes" id="UP000288805">
    <property type="component" value="Unassembled WGS sequence"/>
</dbReference>
<dbReference type="EMBL" id="QGNW01002705">
    <property type="protein sequence ID" value="RVW12430.1"/>
    <property type="molecule type" value="Genomic_DNA"/>
</dbReference>